<keyword evidence="5" id="KW-0378">Hydrolase</keyword>
<evidence type="ECO:0000256" key="3">
    <source>
        <dbReference type="ARBA" id="ARBA00022670"/>
    </source>
</evidence>
<accession>A0A1T5CMW6</accession>
<evidence type="ECO:0000313" key="19">
    <source>
        <dbReference type="EMBL" id="SKB60855.1"/>
    </source>
</evidence>
<evidence type="ECO:0000256" key="11">
    <source>
        <dbReference type="ARBA" id="ARBA00044252"/>
    </source>
</evidence>
<dbReference type="AlphaFoldDB" id="A0A1T5CMW6"/>
<keyword evidence="4" id="KW-0479">Metal-binding</keyword>
<comment type="similarity">
    <text evidence="12">Belongs to the peptidase M20C family.</text>
</comment>
<keyword evidence="8" id="KW-0170">Cobalt</keyword>
<evidence type="ECO:0000256" key="8">
    <source>
        <dbReference type="ARBA" id="ARBA00023285"/>
    </source>
</evidence>
<dbReference type="FunFam" id="3.40.630.10:FF:000015">
    <property type="entry name" value="Aminoacyl-histidine dipeptidase PepD"/>
    <property type="match status" value="1"/>
</dbReference>
<organism evidence="19 20">
    <name type="scientific">Parabacteroides chartae</name>
    <dbReference type="NCBI Taxonomy" id="1037355"/>
    <lineage>
        <taxon>Bacteria</taxon>
        <taxon>Pseudomonadati</taxon>
        <taxon>Bacteroidota</taxon>
        <taxon>Bacteroidia</taxon>
        <taxon>Bacteroidales</taxon>
        <taxon>Tannerellaceae</taxon>
        <taxon>Parabacteroides</taxon>
    </lineage>
</organism>
<sequence>MKITDLSPALVWKYFHEVTQVPRPSKKEEKIIKYLETFAAEHKIAIKKDASGNILMSKPATQGKENVPTVILQSHVDMVCEKNNGTEHDFDNDPIETIVENGWLRANGTTLGADNGIGVAAELALLASNDIEHGPIECLFTVDEETGLTGAKMLEKGFLTGNILLNLDSEDEGEIFMGCAGGKDTAATFTYTPQAAPEGMFYFRIDVKGLNGGHSGGEIHKQLGNANKILVRYLFLLKKEIGSLVLCSIDGGNLRNAIAREAHAVVGVPYNAKESVRVLLNHFTTDIENELKHVDTNVKLLLESAEKPAFCIDETTATNLIYSMHACPHGVLGMSQDIEDLVETSTNLASVKMKEGNTIVVGTSQRSSIDSCKVYAANMVASTFLLAGASVAHGDGYPGWAPNPNSAILQVAQDAYKRLFNKEAKIKAIHAGLECGLFLEKYPQLDMISFGPTLRDVHSPNERIEIATVQLWWDHLLEVLKSVPAK</sequence>
<keyword evidence="3" id="KW-0645">Protease</keyword>
<evidence type="ECO:0000256" key="12">
    <source>
        <dbReference type="ARBA" id="ARBA00061423"/>
    </source>
</evidence>
<dbReference type="GO" id="GO:0046872">
    <property type="term" value="F:metal ion binding"/>
    <property type="evidence" value="ECO:0007669"/>
    <property type="project" value="UniProtKB-KW"/>
</dbReference>
<dbReference type="PANTHER" id="PTHR43501">
    <property type="entry name" value="CYTOSOL NON-SPECIFIC DIPEPTIDASE"/>
    <property type="match status" value="1"/>
</dbReference>
<keyword evidence="20" id="KW-1185">Reference proteome</keyword>
<name>A0A1T5CMW6_9BACT</name>
<dbReference type="PIRSF" id="PIRSF016599">
    <property type="entry name" value="Xaa-His_dipept"/>
    <property type="match status" value="1"/>
</dbReference>
<dbReference type="EC" id="3.4.13.18" evidence="10"/>
<evidence type="ECO:0000256" key="7">
    <source>
        <dbReference type="ARBA" id="ARBA00023049"/>
    </source>
</evidence>
<comment type="cofactor">
    <cofactor evidence="1">
        <name>Co(2+)</name>
        <dbReference type="ChEBI" id="CHEBI:48828"/>
    </cofactor>
</comment>
<dbReference type="InterPro" id="IPR002933">
    <property type="entry name" value="Peptidase_M20"/>
</dbReference>
<dbReference type="Pfam" id="PF01546">
    <property type="entry name" value="Peptidase_M20"/>
    <property type="match status" value="1"/>
</dbReference>
<dbReference type="FunFam" id="3.40.630.10:FF:000018">
    <property type="entry name" value="Aminoacyl-histidine dipeptidase PepD"/>
    <property type="match status" value="1"/>
</dbReference>
<gene>
    <name evidence="19" type="ORF">SAMN05660349_01992</name>
</gene>
<comment type="cofactor">
    <cofactor evidence="2">
        <name>Zn(2+)</name>
        <dbReference type="ChEBI" id="CHEBI:29105"/>
    </cofactor>
</comment>
<evidence type="ECO:0000256" key="5">
    <source>
        <dbReference type="ARBA" id="ARBA00022801"/>
    </source>
</evidence>
<evidence type="ECO:0000256" key="9">
    <source>
        <dbReference type="ARBA" id="ARBA00036421"/>
    </source>
</evidence>
<feature type="domain" description="Peptidase M20 dimerisation" evidence="18">
    <location>
        <begin position="207"/>
        <end position="293"/>
    </location>
</feature>
<dbReference type="Proteomes" id="UP000190852">
    <property type="component" value="Unassembled WGS sequence"/>
</dbReference>
<dbReference type="PRINTS" id="PR00934">
    <property type="entry name" value="XHISDIPTASE"/>
</dbReference>
<dbReference type="GO" id="GO:0070573">
    <property type="term" value="F:metallodipeptidase activity"/>
    <property type="evidence" value="ECO:0007669"/>
    <property type="project" value="TreeGrafter"/>
</dbReference>
<evidence type="ECO:0000256" key="4">
    <source>
        <dbReference type="ARBA" id="ARBA00022723"/>
    </source>
</evidence>
<dbReference type="Gene3D" id="3.40.630.10">
    <property type="entry name" value="Zn peptidases"/>
    <property type="match status" value="2"/>
</dbReference>
<evidence type="ECO:0000256" key="15">
    <source>
        <dbReference type="ARBA" id="ARBA00076004"/>
    </source>
</evidence>
<dbReference type="GO" id="GO:0006508">
    <property type="term" value="P:proteolysis"/>
    <property type="evidence" value="ECO:0007669"/>
    <property type="project" value="UniProtKB-KW"/>
</dbReference>
<evidence type="ECO:0000256" key="6">
    <source>
        <dbReference type="ARBA" id="ARBA00022833"/>
    </source>
</evidence>
<dbReference type="InterPro" id="IPR011650">
    <property type="entry name" value="Peptidase_M20_dimer"/>
</dbReference>
<evidence type="ECO:0000256" key="14">
    <source>
        <dbReference type="ARBA" id="ARBA00075285"/>
    </source>
</evidence>
<reference evidence="20" key="1">
    <citation type="submission" date="2017-02" db="EMBL/GenBank/DDBJ databases">
        <authorList>
            <person name="Varghese N."/>
            <person name="Submissions S."/>
        </authorList>
    </citation>
    <scope>NUCLEOTIDE SEQUENCE [LARGE SCALE GENOMIC DNA]</scope>
    <source>
        <strain evidence="20">DSM 24967</strain>
    </source>
</reference>
<keyword evidence="7" id="KW-0482">Metalloprotease</keyword>
<dbReference type="PANTHER" id="PTHR43501:SF1">
    <property type="entry name" value="CYTOSOL NON-SPECIFIC DIPEPTIDASE"/>
    <property type="match status" value="1"/>
</dbReference>
<protein>
    <recommendedName>
        <fullName evidence="13">Cytosol non-specific dipeptidase</fullName>
        <ecNumber evidence="10">3.4.13.18</ecNumber>
    </recommendedName>
    <alternativeName>
        <fullName evidence="16">Aminoacyl-histidine dipeptidase</fullName>
    </alternativeName>
    <alternativeName>
        <fullName evidence="15">Beta-alanyl-histidine dipeptidase</fullName>
    </alternativeName>
    <alternativeName>
        <fullName evidence="14">Carnosinase</fullName>
    </alternativeName>
    <alternativeName>
        <fullName evidence="11">Peptidase D</fullName>
    </alternativeName>
    <alternativeName>
        <fullName evidence="17">Xaa-His dipeptidase</fullName>
    </alternativeName>
</protein>
<dbReference type="InterPro" id="IPR001160">
    <property type="entry name" value="Peptidase_M20C"/>
</dbReference>
<comment type="catalytic activity">
    <reaction evidence="9">
        <text>Hydrolysis of dipeptides, preferentially hydrophobic dipeptides including prolyl amino acids.</text>
        <dbReference type="EC" id="3.4.13.18"/>
    </reaction>
</comment>
<evidence type="ECO:0000256" key="1">
    <source>
        <dbReference type="ARBA" id="ARBA00001941"/>
    </source>
</evidence>
<dbReference type="SUPFAM" id="SSF53187">
    <property type="entry name" value="Zn-dependent exopeptidases"/>
    <property type="match status" value="1"/>
</dbReference>
<dbReference type="Pfam" id="PF07687">
    <property type="entry name" value="M20_dimer"/>
    <property type="match status" value="1"/>
</dbReference>
<evidence type="ECO:0000256" key="10">
    <source>
        <dbReference type="ARBA" id="ARBA00038976"/>
    </source>
</evidence>
<evidence type="ECO:0000313" key="20">
    <source>
        <dbReference type="Proteomes" id="UP000190852"/>
    </source>
</evidence>
<evidence type="ECO:0000259" key="18">
    <source>
        <dbReference type="Pfam" id="PF07687"/>
    </source>
</evidence>
<dbReference type="GO" id="GO:0005829">
    <property type="term" value="C:cytosol"/>
    <property type="evidence" value="ECO:0007669"/>
    <property type="project" value="TreeGrafter"/>
</dbReference>
<evidence type="ECO:0000256" key="17">
    <source>
        <dbReference type="ARBA" id="ARBA00078074"/>
    </source>
</evidence>
<dbReference type="CDD" id="cd03890">
    <property type="entry name" value="M20_pepD"/>
    <property type="match status" value="1"/>
</dbReference>
<dbReference type="NCBIfam" id="TIGR01893">
    <property type="entry name" value="aa-his-dipept"/>
    <property type="match status" value="1"/>
</dbReference>
<proteinExistence type="inferred from homology"/>
<evidence type="ECO:0000256" key="13">
    <source>
        <dbReference type="ARBA" id="ARBA00071271"/>
    </source>
</evidence>
<evidence type="ECO:0000256" key="2">
    <source>
        <dbReference type="ARBA" id="ARBA00001947"/>
    </source>
</evidence>
<evidence type="ECO:0000256" key="16">
    <source>
        <dbReference type="ARBA" id="ARBA00077688"/>
    </source>
</evidence>
<dbReference type="EMBL" id="FUYQ01000013">
    <property type="protein sequence ID" value="SKB60855.1"/>
    <property type="molecule type" value="Genomic_DNA"/>
</dbReference>
<dbReference type="RefSeq" id="WP_079683497.1">
    <property type="nucleotide sequence ID" value="NZ_FUYQ01000013.1"/>
</dbReference>
<keyword evidence="6" id="KW-0862">Zinc</keyword>